<keyword evidence="5" id="KW-0969">Cilium</keyword>
<gene>
    <name evidence="8" type="ORF">WJX81_000375</name>
</gene>
<evidence type="ECO:0000256" key="4">
    <source>
        <dbReference type="ARBA" id="ARBA00023054"/>
    </source>
</evidence>
<evidence type="ECO:0000256" key="6">
    <source>
        <dbReference type="ARBA" id="ARBA00023273"/>
    </source>
</evidence>
<dbReference type="GO" id="GO:0005929">
    <property type="term" value="C:cilium"/>
    <property type="evidence" value="ECO:0007669"/>
    <property type="project" value="UniProtKB-SubCell"/>
</dbReference>
<dbReference type="GO" id="GO:0005815">
    <property type="term" value="C:microtubule organizing center"/>
    <property type="evidence" value="ECO:0007669"/>
    <property type="project" value="TreeGrafter"/>
</dbReference>
<dbReference type="AlphaFoldDB" id="A0AAW1QZG7"/>
<keyword evidence="9" id="KW-1185">Reference proteome</keyword>
<evidence type="ECO:0000313" key="8">
    <source>
        <dbReference type="EMBL" id="KAK9826856.1"/>
    </source>
</evidence>
<dbReference type="GO" id="GO:0030992">
    <property type="term" value="C:intraciliary transport particle B"/>
    <property type="evidence" value="ECO:0007669"/>
    <property type="project" value="TreeGrafter"/>
</dbReference>
<feature type="region of interest" description="Disordered" evidence="7">
    <location>
        <begin position="114"/>
        <end position="140"/>
    </location>
</feature>
<evidence type="ECO:0000256" key="5">
    <source>
        <dbReference type="ARBA" id="ARBA00023069"/>
    </source>
</evidence>
<dbReference type="PANTHER" id="PTHR21547">
    <property type="entry name" value="CLUSTERIN ASSOCIATED PROTEIN 1"/>
    <property type="match status" value="1"/>
</dbReference>
<dbReference type="Pfam" id="PF10234">
    <property type="entry name" value="Cluap1"/>
    <property type="match status" value="1"/>
</dbReference>
<dbReference type="Proteomes" id="UP001445335">
    <property type="component" value="Unassembled WGS sequence"/>
</dbReference>
<name>A0AAW1QZG7_9CHLO</name>
<comment type="subcellular location">
    <subcellularLocation>
        <location evidence="1">Cell projection</location>
        <location evidence="1">Cilium</location>
    </subcellularLocation>
</comment>
<evidence type="ECO:0000256" key="2">
    <source>
        <dbReference type="ARBA" id="ARBA00008340"/>
    </source>
</evidence>
<evidence type="ECO:0000256" key="3">
    <source>
        <dbReference type="ARBA" id="ARBA00022794"/>
    </source>
</evidence>
<dbReference type="InterPro" id="IPR019366">
    <property type="entry name" value="Clusterin-associated_protein-1"/>
</dbReference>
<evidence type="ECO:0000313" key="9">
    <source>
        <dbReference type="Proteomes" id="UP001445335"/>
    </source>
</evidence>
<comment type="caution">
    <text evidence="8">The sequence shown here is derived from an EMBL/GenBank/DDBJ whole genome shotgun (WGS) entry which is preliminary data.</text>
</comment>
<dbReference type="PANTHER" id="PTHR21547:SF0">
    <property type="entry name" value="CLUSTERIN-ASSOCIATED PROTEIN 1"/>
    <property type="match status" value="1"/>
</dbReference>
<reference evidence="8 9" key="1">
    <citation type="journal article" date="2024" name="Nat. Commun.">
        <title>Phylogenomics reveals the evolutionary origins of lichenization in chlorophyte algae.</title>
        <authorList>
            <person name="Puginier C."/>
            <person name="Libourel C."/>
            <person name="Otte J."/>
            <person name="Skaloud P."/>
            <person name="Haon M."/>
            <person name="Grisel S."/>
            <person name="Petersen M."/>
            <person name="Berrin J.G."/>
            <person name="Delaux P.M."/>
            <person name="Dal Grande F."/>
            <person name="Keller J."/>
        </authorList>
    </citation>
    <scope>NUCLEOTIDE SEQUENCE [LARGE SCALE GENOMIC DNA]</scope>
    <source>
        <strain evidence="8 9">SAG 245.80</strain>
    </source>
</reference>
<organism evidence="8 9">
    <name type="scientific">Elliptochloris bilobata</name>
    <dbReference type="NCBI Taxonomy" id="381761"/>
    <lineage>
        <taxon>Eukaryota</taxon>
        <taxon>Viridiplantae</taxon>
        <taxon>Chlorophyta</taxon>
        <taxon>core chlorophytes</taxon>
        <taxon>Trebouxiophyceae</taxon>
        <taxon>Trebouxiophyceae incertae sedis</taxon>
        <taxon>Elliptochloris clade</taxon>
        <taxon>Elliptochloris</taxon>
    </lineage>
</organism>
<evidence type="ECO:0000256" key="7">
    <source>
        <dbReference type="SAM" id="MobiDB-lite"/>
    </source>
</evidence>
<dbReference type="EMBL" id="JALJOU010000061">
    <property type="protein sequence ID" value="KAK9826856.1"/>
    <property type="molecule type" value="Genomic_DNA"/>
</dbReference>
<evidence type="ECO:0000256" key="1">
    <source>
        <dbReference type="ARBA" id="ARBA00004138"/>
    </source>
</evidence>
<accession>A0AAW1QZG7</accession>
<keyword evidence="4" id="KW-0175">Coiled coil</keyword>
<comment type="similarity">
    <text evidence="2">Belongs to the CLUAP1 family.</text>
</comment>
<protein>
    <submittedName>
        <fullName evidence="8">Uncharacterized protein</fullName>
    </submittedName>
</protein>
<keyword evidence="6" id="KW-0966">Cell projection</keyword>
<proteinExistence type="inferred from homology"/>
<sequence length="219" mass="23447">MYRELHELDRALHKLGFPHQLPEDAFRSPNFSLMACCLTWLLHRVDPAVRVPRTASTEAGRMRFLHAALQAAQVRGRVRLNARRLYAADADAVPELLRLAALLQAPDSVALKHGRGGAHAASASADPSTDPGAGPAVDPAPARRLASELAAATRDTLAVLQRERSLRGLRSQALSLAPEEVERRLVEGASAAEAAAEAASLALDALAPLERATQRKEAT</sequence>
<dbReference type="GO" id="GO:0060271">
    <property type="term" value="P:cilium assembly"/>
    <property type="evidence" value="ECO:0007669"/>
    <property type="project" value="TreeGrafter"/>
</dbReference>
<keyword evidence="3" id="KW-0970">Cilium biogenesis/degradation</keyword>
<feature type="compositionally biased region" description="Low complexity" evidence="7">
    <location>
        <begin position="118"/>
        <end position="140"/>
    </location>
</feature>